<dbReference type="Pfam" id="PF13489">
    <property type="entry name" value="Methyltransf_23"/>
    <property type="match status" value="1"/>
</dbReference>
<dbReference type="SUPFAM" id="SSF53448">
    <property type="entry name" value="Nucleotide-diphospho-sugar transferases"/>
    <property type="match status" value="1"/>
</dbReference>
<feature type="domain" description="Glycosyltransferase 2-like" evidence="5">
    <location>
        <begin position="5"/>
        <end position="170"/>
    </location>
</feature>
<proteinExistence type="inferred from homology"/>
<gene>
    <name evidence="6" type="ORF">ACJDUH_01500</name>
</gene>
<keyword evidence="3 6" id="KW-0328">Glycosyltransferase</keyword>
<dbReference type="Gene3D" id="3.90.550.10">
    <property type="entry name" value="Spore Coat Polysaccharide Biosynthesis Protein SpsA, Chain A"/>
    <property type="match status" value="1"/>
</dbReference>
<comment type="caution">
    <text evidence="6">The sequence shown here is derived from an EMBL/GenBank/DDBJ whole genome shotgun (WGS) entry which is preliminary data.</text>
</comment>
<comment type="similarity">
    <text evidence="2">Belongs to the glycosyltransferase 2 family.</text>
</comment>
<dbReference type="Proteomes" id="UP001623661">
    <property type="component" value="Unassembled WGS sequence"/>
</dbReference>
<dbReference type="Gene3D" id="3.40.50.150">
    <property type="entry name" value="Vaccinia Virus protein VP39"/>
    <property type="match status" value="1"/>
</dbReference>
<dbReference type="EMBL" id="JBJHZY010000001">
    <property type="protein sequence ID" value="MFL0266759.1"/>
    <property type="molecule type" value="Genomic_DNA"/>
</dbReference>
<dbReference type="InterPro" id="IPR029063">
    <property type="entry name" value="SAM-dependent_MTases_sf"/>
</dbReference>
<comment type="pathway">
    <text evidence="1">Cell wall biogenesis; cell wall polysaccharide biosynthesis.</text>
</comment>
<dbReference type="SUPFAM" id="SSF53335">
    <property type="entry name" value="S-adenosyl-L-methionine-dependent methyltransferases"/>
    <property type="match status" value="1"/>
</dbReference>
<organism evidence="6 7">
    <name type="scientific">Candidatus Clostridium radicumherbarum</name>
    <dbReference type="NCBI Taxonomy" id="3381662"/>
    <lineage>
        <taxon>Bacteria</taxon>
        <taxon>Bacillati</taxon>
        <taxon>Bacillota</taxon>
        <taxon>Clostridia</taxon>
        <taxon>Eubacteriales</taxon>
        <taxon>Clostridiaceae</taxon>
        <taxon>Clostridium</taxon>
    </lineage>
</organism>
<evidence type="ECO:0000313" key="7">
    <source>
        <dbReference type="Proteomes" id="UP001623661"/>
    </source>
</evidence>
<protein>
    <submittedName>
        <fullName evidence="6">Glycosyltransferase</fullName>
        <ecNumber evidence="6">2.4.-.-</ecNumber>
    </submittedName>
</protein>
<sequence>MNQVSIIILTLNNLDYNMQCIQSIREYTEEGSYEIIIVDNGSTDGTREWLKKQRDLKLVFPDENTGFPKGCNLGIEAARKENDILLLNNDIVVTPKWLYNLKTCLYSSNDIGAVGPITNYAWNNQSIEIPYTSIQEMISFSKTINNSDRSKWEPKAKLVGFCILIKRKVLDIIGVLDERFSPGNFEDDDLCVRIIEAGYKLFVCNDCFIHHYGNATFKKEPVKFSNIIAVNSQKFREKWGFEAALTENLKSDIISLINETRDKEMNILEVDCGRAATLLRLKYLYPYAELYGVEANKSIADITSKLIQCLAKEIEDFPLEFKDTLFDYIILGDFLQYCIDPRKLLKELRKYLKPQGYVIAEVPNLIHFSVLRDLLKGNFIYGANGILNKNQNNFFTYNDINNIALECGYKIPYVLYWTSGRNEEDEKFLSDICSISGENMRWHFMSYKYIARIQNNNAD</sequence>
<evidence type="ECO:0000313" key="6">
    <source>
        <dbReference type="EMBL" id="MFL0266759.1"/>
    </source>
</evidence>
<dbReference type="CDD" id="cd04186">
    <property type="entry name" value="GT_2_like_c"/>
    <property type="match status" value="1"/>
</dbReference>
<accession>A0ABW8TMW2</accession>
<keyword evidence="4 6" id="KW-0808">Transferase</keyword>
<dbReference type="InterPro" id="IPR001173">
    <property type="entry name" value="Glyco_trans_2-like"/>
</dbReference>
<evidence type="ECO:0000256" key="1">
    <source>
        <dbReference type="ARBA" id="ARBA00004776"/>
    </source>
</evidence>
<dbReference type="PANTHER" id="PTHR43179:SF12">
    <property type="entry name" value="GALACTOFURANOSYLTRANSFERASE GLFT2"/>
    <property type="match status" value="1"/>
</dbReference>
<reference evidence="6 7" key="1">
    <citation type="submission" date="2024-11" db="EMBL/GenBank/DDBJ databases">
        <authorList>
            <person name="Heng Y.C."/>
            <person name="Lim A.C.H."/>
            <person name="Lee J.K.Y."/>
            <person name="Kittelmann S."/>
        </authorList>
    </citation>
    <scope>NUCLEOTIDE SEQUENCE [LARGE SCALE GENOMIC DNA]</scope>
    <source>
        <strain evidence="6 7">WILCCON 0202</strain>
    </source>
</reference>
<evidence type="ECO:0000259" key="5">
    <source>
        <dbReference type="Pfam" id="PF00535"/>
    </source>
</evidence>
<keyword evidence="7" id="KW-1185">Reference proteome</keyword>
<dbReference type="PANTHER" id="PTHR43179">
    <property type="entry name" value="RHAMNOSYLTRANSFERASE WBBL"/>
    <property type="match status" value="1"/>
</dbReference>
<dbReference type="InterPro" id="IPR029044">
    <property type="entry name" value="Nucleotide-diphossugar_trans"/>
</dbReference>
<evidence type="ECO:0000256" key="3">
    <source>
        <dbReference type="ARBA" id="ARBA00022676"/>
    </source>
</evidence>
<dbReference type="Pfam" id="PF00535">
    <property type="entry name" value="Glycos_transf_2"/>
    <property type="match status" value="1"/>
</dbReference>
<dbReference type="GO" id="GO:0016757">
    <property type="term" value="F:glycosyltransferase activity"/>
    <property type="evidence" value="ECO:0007669"/>
    <property type="project" value="UniProtKB-KW"/>
</dbReference>
<name>A0ABW8TMW2_9CLOT</name>
<dbReference type="RefSeq" id="WP_406763385.1">
    <property type="nucleotide sequence ID" value="NZ_JBJHZY010000001.1"/>
</dbReference>
<dbReference type="CDD" id="cd02440">
    <property type="entry name" value="AdoMet_MTases"/>
    <property type="match status" value="1"/>
</dbReference>
<evidence type="ECO:0000256" key="2">
    <source>
        <dbReference type="ARBA" id="ARBA00006739"/>
    </source>
</evidence>
<evidence type="ECO:0000256" key="4">
    <source>
        <dbReference type="ARBA" id="ARBA00022679"/>
    </source>
</evidence>
<dbReference type="EC" id="2.4.-.-" evidence="6"/>